<accession>A0A8T1DSE0</accession>
<evidence type="ECO:0000313" key="1">
    <source>
        <dbReference type="EMBL" id="KAG2944174.1"/>
    </source>
</evidence>
<dbReference type="Proteomes" id="UP000736787">
    <property type="component" value="Unassembled WGS sequence"/>
</dbReference>
<protein>
    <submittedName>
        <fullName evidence="1">Uncharacterized protein</fullName>
    </submittedName>
</protein>
<dbReference type="AlphaFoldDB" id="A0A8T1DSE0"/>
<proteinExistence type="predicted"/>
<dbReference type="EMBL" id="RCMK01000206">
    <property type="protein sequence ID" value="KAG2944174.1"/>
    <property type="molecule type" value="Genomic_DNA"/>
</dbReference>
<sequence>MLRAFRAARKYRVVTVTHDECATITQLQTISNALVSGDPLVA</sequence>
<reference evidence="1" key="1">
    <citation type="submission" date="2018-10" db="EMBL/GenBank/DDBJ databases">
        <title>Effector identification in a new, highly contiguous assembly of the strawberry crown rot pathogen Phytophthora cactorum.</title>
        <authorList>
            <person name="Armitage A.D."/>
            <person name="Nellist C.F."/>
            <person name="Bates H."/>
            <person name="Vickerstaff R.J."/>
            <person name="Harrison R.J."/>
        </authorList>
    </citation>
    <scope>NUCLEOTIDE SEQUENCE</scope>
    <source>
        <strain evidence="1">4040</strain>
    </source>
</reference>
<gene>
    <name evidence="1" type="ORF">PC117_g9176</name>
</gene>
<comment type="caution">
    <text evidence="1">The sequence shown here is derived from an EMBL/GenBank/DDBJ whole genome shotgun (WGS) entry which is preliminary data.</text>
</comment>
<evidence type="ECO:0000313" key="2">
    <source>
        <dbReference type="Proteomes" id="UP000736787"/>
    </source>
</evidence>
<organism evidence="1 2">
    <name type="scientific">Phytophthora cactorum</name>
    <dbReference type="NCBI Taxonomy" id="29920"/>
    <lineage>
        <taxon>Eukaryota</taxon>
        <taxon>Sar</taxon>
        <taxon>Stramenopiles</taxon>
        <taxon>Oomycota</taxon>
        <taxon>Peronosporomycetes</taxon>
        <taxon>Peronosporales</taxon>
        <taxon>Peronosporaceae</taxon>
        <taxon>Phytophthora</taxon>
    </lineage>
</organism>
<name>A0A8T1DSE0_9STRA</name>